<feature type="active site" description="Proton acceptor" evidence="8">
    <location>
        <position position="178"/>
    </location>
</feature>
<dbReference type="CDD" id="cd01337">
    <property type="entry name" value="MDH_glyoxysomal_mitochondrial"/>
    <property type="match status" value="1"/>
</dbReference>
<dbReference type="GO" id="GO:0005737">
    <property type="term" value="C:cytoplasm"/>
    <property type="evidence" value="ECO:0007669"/>
    <property type="project" value="TreeGrafter"/>
</dbReference>
<keyword evidence="6 10" id="KW-0520">NAD</keyword>
<keyword evidence="4" id="KW-0816">Tricarboxylic acid cycle</keyword>
<comment type="similarity">
    <text evidence="1">Belongs to the LDH/MDH superfamily. MDH type 1 family.</text>
</comment>
<feature type="binding site" evidence="10">
    <location>
        <position position="228"/>
    </location>
    <ligand>
        <name>NAD(+)</name>
        <dbReference type="ChEBI" id="CHEBI:57540"/>
    </ligand>
</feature>
<dbReference type="SUPFAM" id="SSF51735">
    <property type="entry name" value="NAD(P)-binding Rossmann-fold domains"/>
    <property type="match status" value="1"/>
</dbReference>
<evidence type="ECO:0000256" key="3">
    <source>
        <dbReference type="ARBA" id="ARBA00012995"/>
    </source>
</evidence>
<feature type="binding site" evidence="10">
    <location>
        <begin position="8"/>
        <end position="14"/>
    </location>
    <ligand>
        <name>NAD(+)</name>
        <dbReference type="ChEBI" id="CHEBI:57540"/>
    </ligand>
</feature>
<sequence length="333" mass="34881">MVKVVVCGAAGGIGQPLSLLLKQSGIITHLALYDIVHAVGVAADLSHINTPSKVTGHAGKDSLAEALKDAHTVVIPAGVPRKPGMTRDDLFKVNAGIVRELAEGCAQYCPKAFILVISNPVNSTVPIVCEVFKKAGIFDPRRVFGISTLDIVRSSTFVHQIKPQFEPHANRITVVGGHSGATIVPLLSQIKQVSLTSEEIKTLTHRIQFGGDEVVKAKDGAGSATLSMAYAGARFTNALLEASVLGKKGLVESTYVHLRGNTGAERNMGLTGLDYFAQDVELGPEGVANVLTLPDLSAEEQRLVGIAIGELRGNIAKGIEFVSGGSAVPAAKL</sequence>
<accession>A0A9P8A9G6</accession>
<feature type="binding site" evidence="9">
    <location>
        <position position="87"/>
    </location>
    <ligand>
        <name>substrate</name>
    </ligand>
</feature>
<feature type="binding site" evidence="10">
    <location>
        <begin position="117"/>
        <end position="119"/>
    </location>
    <ligand>
        <name>NAD(+)</name>
        <dbReference type="ChEBI" id="CHEBI:57540"/>
    </ligand>
</feature>
<comment type="catalytic activity">
    <reaction evidence="7">
        <text>(S)-malate + NAD(+) = oxaloacetate + NADH + H(+)</text>
        <dbReference type="Rhea" id="RHEA:21432"/>
        <dbReference type="ChEBI" id="CHEBI:15378"/>
        <dbReference type="ChEBI" id="CHEBI:15589"/>
        <dbReference type="ChEBI" id="CHEBI:16452"/>
        <dbReference type="ChEBI" id="CHEBI:57540"/>
        <dbReference type="ChEBI" id="CHEBI:57945"/>
        <dbReference type="EC" id="1.1.1.37"/>
    </reaction>
</comment>
<dbReference type="NCBIfam" id="TIGR01772">
    <property type="entry name" value="MDH_euk_gproteo"/>
    <property type="match status" value="1"/>
</dbReference>
<evidence type="ECO:0000256" key="8">
    <source>
        <dbReference type="PIRSR" id="PIRSR000102-1"/>
    </source>
</evidence>
<evidence type="ECO:0000313" key="15">
    <source>
        <dbReference type="Proteomes" id="UP000717515"/>
    </source>
</evidence>
<feature type="binding site" evidence="10">
    <location>
        <position position="94"/>
    </location>
    <ligand>
        <name>NAD(+)</name>
        <dbReference type="ChEBI" id="CHEBI:57540"/>
    </ligand>
</feature>
<feature type="binding site" evidence="9">
    <location>
        <position position="119"/>
    </location>
    <ligand>
        <name>substrate</name>
    </ligand>
</feature>
<evidence type="ECO:0000259" key="13">
    <source>
        <dbReference type="Pfam" id="PF02866"/>
    </source>
</evidence>
<evidence type="ECO:0000256" key="2">
    <source>
        <dbReference type="ARBA" id="ARBA00011738"/>
    </source>
</evidence>
<feature type="binding site" evidence="10">
    <location>
        <position position="34"/>
    </location>
    <ligand>
        <name>NAD(+)</name>
        <dbReference type="ChEBI" id="CHEBI:57540"/>
    </ligand>
</feature>
<dbReference type="GO" id="GO:0019752">
    <property type="term" value="P:carboxylic acid metabolic process"/>
    <property type="evidence" value="ECO:0007669"/>
    <property type="project" value="InterPro"/>
</dbReference>
<keyword evidence="5 11" id="KW-0560">Oxidoreductase</keyword>
<evidence type="ECO:0000256" key="11">
    <source>
        <dbReference type="RuleBase" id="RU003369"/>
    </source>
</evidence>
<evidence type="ECO:0000256" key="7">
    <source>
        <dbReference type="ARBA" id="ARBA00048313"/>
    </source>
</evidence>
<comment type="caution">
    <text evidence="14">The sequence shown here is derived from an EMBL/GenBank/DDBJ whole genome shotgun (WGS) entry which is preliminary data.</text>
</comment>
<dbReference type="Gene3D" id="3.90.110.10">
    <property type="entry name" value="Lactate dehydrogenase/glycoside hydrolase, family 4, C-terminal"/>
    <property type="match status" value="1"/>
</dbReference>
<dbReference type="GO" id="GO:0030060">
    <property type="term" value="F:L-malate dehydrogenase (NAD+) activity"/>
    <property type="evidence" value="ECO:0007669"/>
    <property type="project" value="UniProtKB-EC"/>
</dbReference>
<dbReference type="InterPro" id="IPR010097">
    <property type="entry name" value="Malate_DH_type1"/>
</dbReference>
<dbReference type="InterPro" id="IPR036291">
    <property type="entry name" value="NAD(P)-bd_dom_sf"/>
</dbReference>
<dbReference type="Gene3D" id="3.40.50.720">
    <property type="entry name" value="NAD(P)-binding Rossmann-like Domain"/>
    <property type="match status" value="1"/>
</dbReference>
<dbReference type="GO" id="GO:0006099">
    <property type="term" value="P:tricarboxylic acid cycle"/>
    <property type="evidence" value="ECO:0007669"/>
    <property type="project" value="UniProtKB-KW"/>
</dbReference>
<evidence type="ECO:0000256" key="1">
    <source>
        <dbReference type="ARBA" id="ARBA00008824"/>
    </source>
</evidence>
<dbReference type="PANTHER" id="PTHR11540:SF16">
    <property type="entry name" value="MALATE DEHYDROGENASE, MITOCHONDRIAL"/>
    <property type="match status" value="1"/>
</dbReference>
<evidence type="ECO:0000256" key="5">
    <source>
        <dbReference type="ARBA" id="ARBA00023002"/>
    </source>
</evidence>
<dbReference type="InterPro" id="IPR001557">
    <property type="entry name" value="L-lactate/malate_DH"/>
</dbReference>
<evidence type="ECO:0000256" key="6">
    <source>
        <dbReference type="ARBA" id="ARBA00023027"/>
    </source>
</evidence>
<dbReference type="Pfam" id="PF00056">
    <property type="entry name" value="Ldh_1_N"/>
    <property type="match status" value="1"/>
</dbReference>
<dbReference type="AlphaFoldDB" id="A0A9P8A9G6"/>
<evidence type="ECO:0000256" key="9">
    <source>
        <dbReference type="PIRSR" id="PIRSR000102-2"/>
    </source>
</evidence>
<dbReference type="FunFam" id="3.40.50.720:FF:000013">
    <property type="entry name" value="Malate dehydrogenase"/>
    <property type="match status" value="1"/>
</dbReference>
<name>A0A9P8A9G6_MORAP</name>
<evidence type="ECO:0000259" key="12">
    <source>
        <dbReference type="Pfam" id="PF00056"/>
    </source>
</evidence>
<dbReference type="PANTHER" id="PTHR11540">
    <property type="entry name" value="MALATE AND LACTATE DEHYDROGENASE"/>
    <property type="match status" value="1"/>
</dbReference>
<comment type="subunit">
    <text evidence="2">Homodimer.</text>
</comment>
<dbReference type="Proteomes" id="UP000717515">
    <property type="component" value="Unassembled WGS sequence"/>
</dbReference>
<proteinExistence type="inferred from homology"/>
<dbReference type="InterPro" id="IPR001236">
    <property type="entry name" value="Lactate/malate_DH_N"/>
</dbReference>
<dbReference type="InterPro" id="IPR015955">
    <property type="entry name" value="Lactate_DH/Glyco_Ohase_4_C"/>
</dbReference>
<organism evidence="14 15">
    <name type="scientific">Mortierella alpina</name>
    <name type="common">Oleaginous fungus</name>
    <name type="synonym">Mortierella renispora</name>
    <dbReference type="NCBI Taxonomy" id="64518"/>
    <lineage>
        <taxon>Eukaryota</taxon>
        <taxon>Fungi</taxon>
        <taxon>Fungi incertae sedis</taxon>
        <taxon>Mucoromycota</taxon>
        <taxon>Mortierellomycotina</taxon>
        <taxon>Mortierellomycetes</taxon>
        <taxon>Mortierellales</taxon>
        <taxon>Mortierellaceae</taxon>
        <taxon>Mortierella</taxon>
    </lineage>
</organism>
<evidence type="ECO:0000256" key="10">
    <source>
        <dbReference type="PIRSR" id="PIRSR000102-3"/>
    </source>
</evidence>
<evidence type="ECO:0000256" key="4">
    <source>
        <dbReference type="ARBA" id="ARBA00022532"/>
    </source>
</evidence>
<dbReference type="FunFam" id="3.90.110.10:FF:000001">
    <property type="entry name" value="Malate dehydrogenase"/>
    <property type="match status" value="1"/>
</dbReference>
<dbReference type="EMBL" id="JAIFTL010000049">
    <property type="protein sequence ID" value="KAG9325081.1"/>
    <property type="molecule type" value="Genomic_DNA"/>
</dbReference>
<gene>
    <name evidence="14" type="ORF">KVV02_008553</name>
</gene>
<protein>
    <recommendedName>
        <fullName evidence="3">malate dehydrogenase</fullName>
        <ecNumber evidence="3">1.1.1.37</ecNumber>
    </recommendedName>
</protein>
<feature type="domain" description="Lactate/malate dehydrogenase N-terminal" evidence="12">
    <location>
        <begin position="2"/>
        <end position="145"/>
    </location>
</feature>
<feature type="binding site" evidence="9">
    <location>
        <position position="153"/>
    </location>
    <ligand>
        <name>substrate</name>
    </ligand>
</feature>
<dbReference type="PIRSF" id="PIRSF000102">
    <property type="entry name" value="Lac_mal_DH"/>
    <property type="match status" value="1"/>
</dbReference>
<dbReference type="EC" id="1.1.1.37" evidence="3"/>
<evidence type="ECO:0000313" key="14">
    <source>
        <dbReference type="EMBL" id="KAG9325081.1"/>
    </source>
</evidence>
<dbReference type="InterPro" id="IPR022383">
    <property type="entry name" value="Lactate/malate_DH_C"/>
</dbReference>
<dbReference type="Pfam" id="PF02866">
    <property type="entry name" value="Ldh_1_C"/>
    <property type="match status" value="1"/>
</dbReference>
<feature type="domain" description="Lactate/malate dehydrogenase C-terminal" evidence="13">
    <location>
        <begin position="148"/>
        <end position="322"/>
    </location>
</feature>
<feature type="binding site" evidence="9">
    <location>
        <position position="81"/>
    </location>
    <ligand>
        <name>substrate</name>
    </ligand>
</feature>
<dbReference type="SUPFAM" id="SSF56327">
    <property type="entry name" value="LDH C-terminal domain-like"/>
    <property type="match status" value="1"/>
</dbReference>
<reference evidence="14" key="1">
    <citation type="submission" date="2021-07" db="EMBL/GenBank/DDBJ databases">
        <title>Draft genome of Mortierella alpina, strain LL118, isolated from an aspen leaf litter sample.</title>
        <authorList>
            <person name="Yang S."/>
            <person name="Vinatzer B.A."/>
        </authorList>
    </citation>
    <scope>NUCLEOTIDE SEQUENCE</scope>
    <source>
        <strain evidence="14">LL118</strain>
    </source>
</reference>